<dbReference type="AlphaFoldDB" id="A0A8R2R564"/>
<evidence type="ECO:0000313" key="3">
    <source>
        <dbReference type="Proteomes" id="UP000005204"/>
    </source>
</evidence>
<dbReference type="InterPro" id="IPR012337">
    <property type="entry name" value="RNaseH-like_sf"/>
</dbReference>
<sequence>MAIHLPSGCHMQAYADDVVLVVTAENVNRLEELTDTVLQQIVNWGKSVKLEFGAFKTQLIAFTPKARTLRVEMDGQILKTCKEIKLLGIILDEKLLFGRHVQYVLGKASRIFNKLCLYSRPTWGAHPENVRTIYLRVIEPIVTYAAGVWGHIVNKRYIKKSLMSMQRGFALKAIRGFRTISTSAALALAQFTPLDLKIREVHQIEKVRLTGKTEFLPNDISYEKPVPVKDLLHPARRPTIKPIPSSEHRINSEMTDSTLVTRVFTDGSKQDDGSVGAAFVLYRPGDTETSVTKKYKLHSSCTVFQAELYAIWKACQWIVSENHPHTYIFTDSLSSIYAINNRSNTHPIIVNIHKLIHANHTTHKIYIDWVKGHSGVIGNEEADAAANSGARMHKAPDYSQFSISYVKHKIRTEHHAIWQARYESSPQGSHTKTLLPKLNDIKELNKCTQTNFQHTQILTGHGYHKTYLHRFKIAPDDTCPCDGTSSQTVEHLLKNCQAFAAKRHSHEETCHAVQVPPYNLPEMLKKKAAINSFTSFCQTIINNIKKINENN</sequence>
<dbReference type="PANTHER" id="PTHR33481:SF1">
    <property type="entry name" value="ENDONUCLEASE_EXONUCLEASE_PHOSPHATASE DOMAIN-CONTAINING PROTEIN-RELATED"/>
    <property type="match status" value="1"/>
</dbReference>
<dbReference type="RefSeq" id="XP_037875259.1">
    <property type="nucleotide sequence ID" value="XM_038019331.1"/>
</dbReference>
<evidence type="ECO:0000259" key="1">
    <source>
        <dbReference type="PROSITE" id="PS50879"/>
    </source>
</evidence>
<organism evidence="2 3">
    <name type="scientific">Bombyx mori</name>
    <name type="common">Silk moth</name>
    <dbReference type="NCBI Taxonomy" id="7091"/>
    <lineage>
        <taxon>Eukaryota</taxon>
        <taxon>Metazoa</taxon>
        <taxon>Ecdysozoa</taxon>
        <taxon>Arthropoda</taxon>
        <taxon>Hexapoda</taxon>
        <taxon>Insecta</taxon>
        <taxon>Pterygota</taxon>
        <taxon>Neoptera</taxon>
        <taxon>Endopterygota</taxon>
        <taxon>Lepidoptera</taxon>
        <taxon>Glossata</taxon>
        <taxon>Ditrysia</taxon>
        <taxon>Bombycoidea</taxon>
        <taxon>Bombycidae</taxon>
        <taxon>Bombycinae</taxon>
        <taxon>Bombyx</taxon>
    </lineage>
</organism>
<dbReference type="PROSITE" id="PS50879">
    <property type="entry name" value="RNASE_H_1"/>
    <property type="match status" value="1"/>
</dbReference>
<name>A0A8R2R564_BOMMO</name>
<protein>
    <recommendedName>
        <fullName evidence="1">RNase H type-1 domain-containing protein</fullName>
    </recommendedName>
</protein>
<dbReference type="Proteomes" id="UP000005204">
    <property type="component" value="Unassembled WGS sequence"/>
</dbReference>
<dbReference type="GO" id="GO:0004523">
    <property type="term" value="F:RNA-DNA hybrid ribonuclease activity"/>
    <property type="evidence" value="ECO:0007669"/>
    <property type="project" value="InterPro"/>
</dbReference>
<feature type="domain" description="RNase H type-1" evidence="1">
    <location>
        <begin position="257"/>
        <end position="391"/>
    </location>
</feature>
<dbReference type="GeneID" id="119630326"/>
<proteinExistence type="predicted"/>
<dbReference type="InterPro" id="IPR036397">
    <property type="entry name" value="RNaseH_sf"/>
</dbReference>
<dbReference type="CDD" id="cd09276">
    <property type="entry name" value="Rnase_HI_RT_non_LTR"/>
    <property type="match status" value="1"/>
</dbReference>
<dbReference type="KEGG" id="bmor:119630326"/>
<dbReference type="Pfam" id="PF00075">
    <property type="entry name" value="RNase_H"/>
    <property type="match status" value="1"/>
</dbReference>
<reference evidence="3" key="1">
    <citation type="journal article" date="2008" name="Insect Biochem. Mol. Biol.">
        <title>The genome of a lepidopteran model insect, the silkworm Bombyx mori.</title>
        <authorList>
            <consortium name="International Silkworm Genome Consortium"/>
        </authorList>
    </citation>
    <scope>NUCLEOTIDE SEQUENCE [LARGE SCALE GENOMIC DNA]</scope>
    <source>
        <strain evidence="3">p50T</strain>
    </source>
</reference>
<reference evidence="2" key="2">
    <citation type="submission" date="2022-06" db="UniProtKB">
        <authorList>
            <consortium name="EnsemblMetazoa"/>
        </authorList>
    </citation>
    <scope>IDENTIFICATION</scope>
    <source>
        <strain evidence="2">p50T (Dazao)</strain>
    </source>
</reference>
<evidence type="ECO:0000313" key="2">
    <source>
        <dbReference type="EnsemblMetazoa" id="XP_037875259.1"/>
    </source>
</evidence>
<dbReference type="GO" id="GO:0003676">
    <property type="term" value="F:nucleic acid binding"/>
    <property type="evidence" value="ECO:0007669"/>
    <property type="project" value="InterPro"/>
</dbReference>
<dbReference type="Gene3D" id="3.30.420.10">
    <property type="entry name" value="Ribonuclease H-like superfamily/Ribonuclease H"/>
    <property type="match status" value="1"/>
</dbReference>
<keyword evidence="3" id="KW-1185">Reference proteome</keyword>
<dbReference type="PANTHER" id="PTHR33481">
    <property type="entry name" value="REVERSE TRANSCRIPTASE"/>
    <property type="match status" value="1"/>
</dbReference>
<dbReference type="EnsemblMetazoa" id="XM_038019331.1">
    <property type="protein sequence ID" value="XP_037875259.1"/>
    <property type="gene ID" value="LOC119630326"/>
</dbReference>
<accession>A0A8R2R564</accession>
<dbReference type="InterPro" id="IPR002156">
    <property type="entry name" value="RNaseH_domain"/>
</dbReference>
<dbReference type="SUPFAM" id="SSF53098">
    <property type="entry name" value="Ribonuclease H-like"/>
    <property type="match status" value="1"/>
</dbReference>